<comment type="caution">
    <text evidence="1">The sequence shown here is derived from an EMBL/GenBank/DDBJ whole genome shotgun (WGS) entry which is preliminary data.</text>
</comment>
<gene>
    <name evidence="1" type="ORF">C8N46_101358</name>
</gene>
<reference evidence="1 2" key="1">
    <citation type="submission" date="2018-04" db="EMBL/GenBank/DDBJ databases">
        <title>Genomic Encyclopedia of Archaeal and Bacterial Type Strains, Phase II (KMG-II): from individual species to whole genera.</title>
        <authorList>
            <person name="Goeker M."/>
        </authorList>
    </citation>
    <scope>NUCLEOTIDE SEQUENCE [LARGE SCALE GENOMIC DNA]</scope>
    <source>
        <strain evidence="1 2">DSM 25731</strain>
    </source>
</reference>
<protein>
    <submittedName>
        <fullName evidence="1">Uncharacterized protein</fullName>
    </submittedName>
</protein>
<organism evidence="1 2">
    <name type="scientific">Kordia periserrulae</name>
    <dbReference type="NCBI Taxonomy" id="701523"/>
    <lineage>
        <taxon>Bacteria</taxon>
        <taxon>Pseudomonadati</taxon>
        <taxon>Bacteroidota</taxon>
        <taxon>Flavobacteriia</taxon>
        <taxon>Flavobacteriales</taxon>
        <taxon>Flavobacteriaceae</taxon>
        <taxon>Kordia</taxon>
    </lineage>
</organism>
<proteinExistence type="predicted"/>
<dbReference type="RefSeq" id="WP_245896691.1">
    <property type="nucleotide sequence ID" value="NZ_QBKT01000001.1"/>
</dbReference>
<dbReference type="AlphaFoldDB" id="A0A2T6C633"/>
<dbReference type="EMBL" id="QBKT01000001">
    <property type="protein sequence ID" value="PTX63753.1"/>
    <property type="molecule type" value="Genomic_DNA"/>
</dbReference>
<name>A0A2T6C633_9FLAO</name>
<evidence type="ECO:0000313" key="2">
    <source>
        <dbReference type="Proteomes" id="UP000244090"/>
    </source>
</evidence>
<keyword evidence="2" id="KW-1185">Reference proteome</keyword>
<accession>A0A2T6C633</accession>
<sequence>MKIIDRIIEFIKYKNMSMRAFDISIKVGNGYTSKQSKSGASIGSDVLERIIDTYPDLNPLWLITGNGDMTIPIRKSDEPLPDYGETIDEILENKIKRIVQEQLKEFSDKLESFPTLDQISKEIQKNLRGE</sequence>
<evidence type="ECO:0000313" key="1">
    <source>
        <dbReference type="EMBL" id="PTX63753.1"/>
    </source>
</evidence>
<dbReference type="Proteomes" id="UP000244090">
    <property type="component" value="Unassembled WGS sequence"/>
</dbReference>